<protein>
    <recommendedName>
        <fullName evidence="2">Peptidase C39-like domain-containing protein</fullName>
    </recommendedName>
</protein>
<evidence type="ECO:0000256" key="1">
    <source>
        <dbReference type="SAM" id="Phobius"/>
    </source>
</evidence>
<evidence type="ECO:0000313" key="4">
    <source>
        <dbReference type="Proteomes" id="UP000230078"/>
    </source>
</evidence>
<proteinExistence type="predicted"/>
<feature type="domain" description="Peptidase C39-like" evidence="2">
    <location>
        <begin position="114"/>
        <end position="256"/>
    </location>
</feature>
<dbReference type="Gene3D" id="3.90.70.10">
    <property type="entry name" value="Cysteine proteinases"/>
    <property type="match status" value="1"/>
</dbReference>
<dbReference type="AlphaFoldDB" id="A0A2M7V5D4"/>
<feature type="transmembrane region" description="Helical" evidence="1">
    <location>
        <begin position="32"/>
        <end position="52"/>
    </location>
</feature>
<keyword evidence="1" id="KW-0812">Transmembrane</keyword>
<reference evidence="4" key="1">
    <citation type="submission" date="2017-09" db="EMBL/GenBank/DDBJ databases">
        <title>Depth-based differentiation of microbial function through sediment-hosted aquifers and enrichment of novel symbionts in the deep terrestrial subsurface.</title>
        <authorList>
            <person name="Probst A.J."/>
            <person name="Ladd B."/>
            <person name="Jarett J.K."/>
            <person name="Geller-Mcgrath D.E."/>
            <person name="Sieber C.M.K."/>
            <person name="Emerson J.B."/>
            <person name="Anantharaman K."/>
            <person name="Thomas B.C."/>
            <person name="Malmstrom R."/>
            <person name="Stieglmeier M."/>
            <person name="Klingl A."/>
            <person name="Woyke T."/>
            <person name="Ryan C.M."/>
            <person name="Banfield J.F."/>
        </authorList>
    </citation>
    <scope>NUCLEOTIDE SEQUENCE [LARGE SCALE GENOMIC DNA]</scope>
</reference>
<evidence type="ECO:0000259" key="2">
    <source>
        <dbReference type="Pfam" id="PF13529"/>
    </source>
</evidence>
<accession>A0A2M7V5D4</accession>
<keyword evidence="1" id="KW-1133">Transmembrane helix</keyword>
<keyword evidence="1" id="KW-0472">Membrane</keyword>
<dbReference type="Pfam" id="PF13529">
    <property type="entry name" value="Peptidase_C39_2"/>
    <property type="match status" value="1"/>
</dbReference>
<sequence length="296" mass="33540">MERSRTVFDEEGRDGLLSGGPFLYMKQAFSKINTFLIFFNIFLMLSIAYLWYPTYKEEKDISVFYVATKVEHINTKLEITDNVVEQSTSSTTSTIDVPLDSVSTPIVLSPTINLSVPFTSQAPEANWDQPWQDACEEAAILMLDAYYKGYTLSPLFAKDELLKMVAWEEQKSWGYSIPLVDVQKVSEWYMGNSFSFHIQKEPSIEGIKQTLAAGNPVLVVAYGKLLENPNFREGGPEYHALIIRGYNQDGFITNDPGTRNGKEFFYTYDNLMSSIHDWNGGDVEHGDAVVLVVERL</sequence>
<dbReference type="InterPro" id="IPR039564">
    <property type="entry name" value="Peptidase_C39-like"/>
</dbReference>
<dbReference type="Proteomes" id="UP000230078">
    <property type="component" value="Unassembled WGS sequence"/>
</dbReference>
<dbReference type="EMBL" id="PFPI01000015">
    <property type="protein sequence ID" value="PIZ93730.1"/>
    <property type="molecule type" value="Genomic_DNA"/>
</dbReference>
<evidence type="ECO:0000313" key="3">
    <source>
        <dbReference type="EMBL" id="PIZ93730.1"/>
    </source>
</evidence>
<comment type="caution">
    <text evidence="3">The sequence shown here is derived from an EMBL/GenBank/DDBJ whole genome shotgun (WGS) entry which is preliminary data.</text>
</comment>
<name>A0A2M7V5D4_9BACT</name>
<gene>
    <name evidence="3" type="ORF">COX83_01180</name>
</gene>
<organism evidence="3 4">
    <name type="scientific">Candidatus Magasanikbacteria bacterium CG_4_10_14_0_2_um_filter_41_31</name>
    <dbReference type="NCBI Taxonomy" id="1974639"/>
    <lineage>
        <taxon>Bacteria</taxon>
        <taxon>Candidatus Magasanikiibacteriota</taxon>
    </lineage>
</organism>